<accession>A0AAE9S217</accession>
<feature type="transmembrane region" description="Helical" evidence="1">
    <location>
        <begin position="76"/>
        <end position="97"/>
    </location>
</feature>
<keyword evidence="1" id="KW-0472">Membrane</keyword>
<gene>
    <name evidence="2" type="ORF">vBBcePLY3_00045</name>
</gene>
<dbReference type="EMBL" id="ON366412">
    <property type="protein sequence ID" value="USL89556.1"/>
    <property type="molecule type" value="Genomic_DNA"/>
</dbReference>
<protein>
    <submittedName>
        <fullName evidence="2">Uncharacterized protein</fullName>
    </submittedName>
</protein>
<organism evidence="2 3">
    <name type="scientific">Bacillus phage vB_BceP_LY3</name>
    <dbReference type="NCBI Taxonomy" id="2950458"/>
    <lineage>
        <taxon>Viruses</taxon>
        <taxon>Duplodnaviria</taxon>
        <taxon>Heunggongvirae</taxon>
        <taxon>Uroviricota</taxon>
        <taxon>Caudoviricetes</taxon>
        <taxon>Salasmaviridae</taxon>
        <taxon>Northropvirinae</taxon>
        <taxon>Layangcvirus</taxon>
        <taxon>Layangcvirus LY3</taxon>
    </lineage>
</organism>
<evidence type="ECO:0000313" key="3">
    <source>
        <dbReference type="Proteomes" id="UP001216218"/>
    </source>
</evidence>
<evidence type="ECO:0000256" key="1">
    <source>
        <dbReference type="SAM" id="Phobius"/>
    </source>
</evidence>
<dbReference type="Proteomes" id="UP001216218">
    <property type="component" value="Segment"/>
</dbReference>
<sequence length="110" mass="12965">MESTISSNYDERNDWIMNNNNYDKFDNYIINNTLNQGNRLKRMEVEEQRLMRKAYCKVNNIPYEEPQEIPSFGKGLLKVSVLVIWLFIIGMVLSILWSDSDFFTFLGGLL</sequence>
<keyword evidence="1" id="KW-0812">Transmembrane</keyword>
<evidence type="ECO:0000313" key="2">
    <source>
        <dbReference type="EMBL" id="USL89556.1"/>
    </source>
</evidence>
<proteinExistence type="predicted"/>
<keyword evidence="3" id="KW-1185">Reference proteome</keyword>
<reference evidence="2" key="1">
    <citation type="submission" date="2022-04" db="EMBL/GenBank/DDBJ databases">
        <authorList>
            <person name="Yang M."/>
            <person name="Tan S."/>
        </authorList>
    </citation>
    <scope>NUCLEOTIDE SEQUENCE</scope>
</reference>
<keyword evidence="1" id="KW-1133">Transmembrane helix</keyword>
<name>A0AAE9S217_9CAUD</name>